<name>A0A2J5HEF1_9EURO</name>
<keyword evidence="3" id="KW-1185">Reference proteome</keyword>
<proteinExistence type="predicted"/>
<protein>
    <submittedName>
        <fullName evidence="2">Uncharacterized protein</fullName>
    </submittedName>
</protein>
<organism evidence="2 3">
    <name type="scientific">Aspergillus taichungensis</name>
    <dbReference type="NCBI Taxonomy" id="482145"/>
    <lineage>
        <taxon>Eukaryota</taxon>
        <taxon>Fungi</taxon>
        <taxon>Dikarya</taxon>
        <taxon>Ascomycota</taxon>
        <taxon>Pezizomycotina</taxon>
        <taxon>Eurotiomycetes</taxon>
        <taxon>Eurotiomycetidae</taxon>
        <taxon>Eurotiales</taxon>
        <taxon>Aspergillaceae</taxon>
        <taxon>Aspergillus</taxon>
        <taxon>Aspergillus subgen. Circumdati</taxon>
    </lineage>
</organism>
<sequence length="302" mass="33765">MPVYKIGDEQPKQPPWGELPLEVYFLSEWETPPPDPSQSSESPADRRKRLVRQFLALGSQGRQPYCQESPPTPTKDQIDKILRPIRPEALRAYADDTSSLSGLWLRLCYTDEEAHKALWAANEDAEWVGEDGIVLDDESIFGGLDLAAALEVFPERVTNEPVDLEFRDAQFREMVDAAQESPCPSAANYSDEVQAWLARDKAESTKKPLNRYWAWHAASVVTHVFVEDEVALSGGGLLHVFLDDYGNVVRQWRVDNDGSESNYDGAWFEGCYKEAFCGGMGGGLDEIGPAYHEGGSRGPPYY</sequence>
<gene>
    <name evidence="2" type="ORF">BDW42DRAFT_181090</name>
</gene>
<evidence type="ECO:0000256" key="1">
    <source>
        <dbReference type="SAM" id="MobiDB-lite"/>
    </source>
</evidence>
<evidence type="ECO:0000313" key="2">
    <source>
        <dbReference type="EMBL" id="PLN75227.1"/>
    </source>
</evidence>
<dbReference type="OrthoDB" id="4364812at2759"/>
<feature type="region of interest" description="Disordered" evidence="1">
    <location>
        <begin position="27"/>
        <end position="46"/>
    </location>
</feature>
<dbReference type="Proteomes" id="UP000235023">
    <property type="component" value="Unassembled WGS sequence"/>
</dbReference>
<dbReference type="AlphaFoldDB" id="A0A2J5HEF1"/>
<dbReference type="EMBL" id="KZ559658">
    <property type="protein sequence ID" value="PLN75227.1"/>
    <property type="molecule type" value="Genomic_DNA"/>
</dbReference>
<evidence type="ECO:0000313" key="3">
    <source>
        <dbReference type="Proteomes" id="UP000235023"/>
    </source>
</evidence>
<accession>A0A2J5HEF1</accession>
<reference evidence="3" key="1">
    <citation type="submission" date="2017-12" db="EMBL/GenBank/DDBJ databases">
        <authorList>
            <consortium name="DOE Joint Genome Institute"/>
            <person name="Mondo S.J."/>
            <person name="Kjaerbolling I."/>
            <person name="Vesth T.C."/>
            <person name="Frisvad J.C."/>
            <person name="Nybo J.L."/>
            <person name="Theobald S."/>
            <person name="Kuo A."/>
            <person name="Bowyer P."/>
            <person name="Matsuda Y."/>
            <person name="Lyhne E.K."/>
            <person name="Kogle M.E."/>
            <person name="Clum A."/>
            <person name="Lipzen A."/>
            <person name="Salamov A."/>
            <person name="Ngan C.Y."/>
            <person name="Daum C."/>
            <person name="Chiniquy J."/>
            <person name="Barry K."/>
            <person name="LaButti K."/>
            <person name="Haridas S."/>
            <person name="Simmons B.A."/>
            <person name="Magnuson J.K."/>
            <person name="Mortensen U.H."/>
            <person name="Larsen T.O."/>
            <person name="Grigoriev I.V."/>
            <person name="Baker S.E."/>
            <person name="Andersen M.R."/>
            <person name="Nordberg H.P."/>
            <person name="Cantor M.N."/>
            <person name="Hua S.X."/>
        </authorList>
    </citation>
    <scope>NUCLEOTIDE SEQUENCE [LARGE SCALE GENOMIC DNA]</scope>
    <source>
        <strain evidence="3">IBT 19404</strain>
    </source>
</reference>